<dbReference type="GO" id="GO:0016491">
    <property type="term" value="F:oxidoreductase activity"/>
    <property type="evidence" value="ECO:0007669"/>
    <property type="project" value="UniProtKB-KW"/>
</dbReference>
<dbReference type="InterPro" id="IPR029039">
    <property type="entry name" value="Flavoprotein-like_sf"/>
</dbReference>
<comment type="caution">
    <text evidence="2">The sequence shown here is derived from an EMBL/GenBank/DDBJ whole genome shotgun (WGS) entry which is preliminary data.</text>
</comment>
<gene>
    <name evidence="2" type="ORF">ACFP3M_02320</name>
</gene>
<dbReference type="RefSeq" id="WP_345081205.1">
    <property type="nucleotide sequence ID" value="NZ_BAAAWG010000006.1"/>
</dbReference>
<protein>
    <submittedName>
        <fullName evidence="2">NAD(P)H-dependent oxidoreductase</fullName>
        <ecNumber evidence="2">1.-.-.-</ecNumber>
    </submittedName>
</protein>
<dbReference type="SUPFAM" id="SSF52218">
    <property type="entry name" value="Flavoproteins"/>
    <property type="match status" value="1"/>
</dbReference>
<feature type="domain" description="NADPH-dependent FMN reductase-like" evidence="1">
    <location>
        <begin position="3"/>
        <end position="140"/>
    </location>
</feature>
<dbReference type="Proteomes" id="UP001596241">
    <property type="component" value="Unassembled WGS sequence"/>
</dbReference>
<dbReference type="EMBL" id="JBHSPW010000001">
    <property type="protein sequence ID" value="MFC5891664.1"/>
    <property type="molecule type" value="Genomic_DNA"/>
</dbReference>
<dbReference type="EC" id="1.-.-.-" evidence="2"/>
<dbReference type="PANTHER" id="PTHR30543">
    <property type="entry name" value="CHROMATE REDUCTASE"/>
    <property type="match status" value="1"/>
</dbReference>
<dbReference type="Gene3D" id="3.40.50.360">
    <property type="match status" value="1"/>
</dbReference>
<evidence type="ECO:0000313" key="3">
    <source>
        <dbReference type="Proteomes" id="UP001596241"/>
    </source>
</evidence>
<dbReference type="PANTHER" id="PTHR30543:SF21">
    <property type="entry name" value="NAD(P)H-DEPENDENT FMN REDUCTASE LOT6"/>
    <property type="match status" value="1"/>
</dbReference>
<sequence length="156" mass="16741">MSRVLALSGSLRAASYHTQLLSCLQPLAPEGMHLSLFSGLGELPHFSEDLETDPPVPVRELWQAIADADGLIIATPEYNGAIPGVLKNALDWASRPRGASVLPGHAAMVLSASPGLFGGIRAQAQLREMFALLNVYVVGGPHHSRRPHPPRPHHRS</sequence>
<proteinExistence type="predicted"/>
<name>A0ABW1FEQ2_9ACTN</name>
<evidence type="ECO:0000259" key="1">
    <source>
        <dbReference type="Pfam" id="PF03358"/>
    </source>
</evidence>
<accession>A0ABW1FEQ2</accession>
<organism evidence="2 3">
    <name type="scientific">Streptomyces ramulosus</name>
    <dbReference type="NCBI Taxonomy" id="47762"/>
    <lineage>
        <taxon>Bacteria</taxon>
        <taxon>Bacillati</taxon>
        <taxon>Actinomycetota</taxon>
        <taxon>Actinomycetes</taxon>
        <taxon>Kitasatosporales</taxon>
        <taxon>Streptomycetaceae</taxon>
        <taxon>Streptomyces</taxon>
    </lineage>
</organism>
<dbReference type="InterPro" id="IPR005025">
    <property type="entry name" value="FMN_Rdtase-like_dom"/>
</dbReference>
<dbReference type="InterPro" id="IPR050712">
    <property type="entry name" value="NAD(P)H-dep_reductase"/>
</dbReference>
<reference evidence="3" key="1">
    <citation type="journal article" date="2019" name="Int. J. Syst. Evol. Microbiol.">
        <title>The Global Catalogue of Microorganisms (GCM) 10K type strain sequencing project: providing services to taxonomists for standard genome sequencing and annotation.</title>
        <authorList>
            <consortium name="The Broad Institute Genomics Platform"/>
            <consortium name="The Broad Institute Genome Sequencing Center for Infectious Disease"/>
            <person name="Wu L."/>
            <person name="Ma J."/>
        </authorList>
    </citation>
    <scope>NUCLEOTIDE SEQUENCE [LARGE SCALE GENOMIC DNA]</scope>
    <source>
        <strain evidence="3">CGMCC 1.15809</strain>
    </source>
</reference>
<keyword evidence="3" id="KW-1185">Reference proteome</keyword>
<evidence type="ECO:0000313" key="2">
    <source>
        <dbReference type="EMBL" id="MFC5891664.1"/>
    </source>
</evidence>
<keyword evidence="2" id="KW-0560">Oxidoreductase</keyword>
<dbReference type="Pfam" id="PF03358">
    <property type="entry name" value="FMN_red"/>
    <property type="match status" value="1"/>
</dbReference>